<reference evidence="5 6" key="1">
    <citation type="journal article" date="2021" name="Plant Biotechnol. J.">
        <title>Multi-omics assisted identification of the key and species-specific regulatory components of drought-tolerant mechanisms in Gossypium stocksii.</title>
        <authorList>
            <person name="Yu D."/>
            <person name="Ke L."/>
            <person name="Zhang D."/>
            <person name="Wu Y."/>
            <person name="Sun Y."/>
            <person name="Mei J."/>
            <person name="Sun J."/>
            <person name="Sun Y."/>
        </authorList>
    </citation>
    <scope>NUCLEOTIDE SEQUENCE [LARGE SCALE GENOMIC DNA]</scope>
    <source>
        <strain evidence="6">cv. E1</strain>
        <tissue evidence="5">Leaf</tissue>
    </source>
</reference>
<evidence type="ECO:0000313" key="6">
    <source>
        <dbReference type="Proteomes" id="UP000828251"/>
    </source>
</evidence>
<organism evidence="5 6">
    <name type="scientific">Gossypium stocksii</name>
    <dbReference type="NCBI Taxonomy" id="47602"/>
    <lineage>
        <taxon>Eukaryota</taxon>
        <taxon>Viridiplantae</taxon>
        <taxon>Streptophyta</taxon>
        <taxon>Embryophyta</taxon>
        <taxon>Tracheophyta</taxon>
        <taxon>Spermatophyta</taxon>
        <taxon>Magnoliopsida</taxon>
        <taxon>eudicotyledons</taxon>
        <taxon>Gunneridae</taxon>
        <taxon>Pentapetalae</taxon>
        <taxon>rosids</taxon>
        <taxon>malvids</taxon>
        <taxon>Malvales</taxon>
        <taxon>Malvaceae</taxon>
        <taxon>Malvoideae</taxon>
        <taxon>Gossypium</taxon>
    </lineage>
</organism>
<dbReference type="EMBL" id="JAIQCV010000005">
    <property type="protein sequence ID" value="KAH1098031.1"/>
    <property type="molecule type" value="Genomic_DNA"/>
</dbReference>
<name>A0A9D4AA90_9ROSI</name>
<proteinExistence type="predicted"/>
<dbReference type="OrthoDB" id="7537227at2759"/>
<evidence type="ECO:0000256" key="3">
    <source>
        <dbReference type="PROSITE-ProRule" id="PRU00259"/>
    </source>
</evidence>
<feature type="repeat" description="ARM" evidence="3">
    <location>
        <begin position="28"/>
        <end position="70"/>
    </location>
</feature>
<dbReference type="Proteomes" id="UP000828251">
    <property type="component" value="Unassembled WGS sequence"/>
</dbReference>
<dbReference type="InterPro" id="IPR016024">
    <property type="entry name" value="ARM-type_fold"/>
</dbReference>
<dbReference type="InterPro" id="IPR011989">
    <property type="entry name" value="ARM-like"/>
</dbReference>
<dbReference type="Gene3D" id="1.25.10.10">
    <property type="entry name" value="Leucine-rich Repeat Variant"/>
    <property type="match status" value="1"/>
</dbReference>
<dbReference type="PANTHER" id="PTHR23315:SF52">
    <property type="entry name" value="U-BOX DOMAIN-CONTAINING PROTEIN 10"/>
    <property type="match status" value="1"/>
</dbReference>
<dbReference type="AlphaFoldDB" id="A0A9D4AA90"/>
<dbReference type="PROSITE" id="PS50176">
    <property type="entry name" value="ARM_REPEAT"/>
    <property type="match status" value="1"/>
</dbReference>
<keyword evidence="6" id="KW-1185">Reference proteome</keyword>
<evidence type="ECO:0000313" key="5">
    <source>
        <dbReference type="EMBL" id="KAH1098031.1"/>
    </source>
</evidence>
<feature type="domain" description="U-box" evidence="4">
    <location>
        <begin position="2"/>
        <end position="139"/>
    </location>
</feature>
<gene>
    <name evidence="5" type="ORF">J1N35_014952</name>
</gene>
<sequence length="159" mass="16807">MEARENAAATLFSLSLADENKIIIGASGAIPALVDLLQNGSTKGKKDAVTALFNLCIYQGNKGRAVRAGTITALLKMLTDSTNSMIDEALAILSVLASSYYATVAIVKSSIIFVLINLIRTGSPHKKENATASLLYSCKRGTENLSCISSLRAYGSVFD</sequence>
<dbReference type="InterPro" id="IPR058678">
    <property type="entry name" value="ARM_PUB"/>
</dbReference>
<dbReference type="SUPFAM" id="SSF48371">
    <property type="entry name" value="ARM repeat"/>
    <property type="match status" value="1"/>
</dbReference>
<evidence type="ECO:0000256" key="1">
    <source>
        <dbReference type="ARBA" id="ARBA00022737"/>
    </source>
</evidence>
<comment type="caution">
    <text evidence="5">The sequence shown here is derived from an EMBL/GenBank/DDBJ whole genome shotgun (WGS) entry which is preliminary data.</text>
</comment>
<dbReference type="Pfam" id="PF25598">
    <property type="entry name" value="ARM_PUB"/>
    <property type="match status" value="1"/>
</dbReference>
<dbReference type="SMART" id="SM00185">
    <property type="entry name" value="ARM"/>
    <property type="match status" value="2"/>
</dbReference>
<evidence type="ECO:0000256" key="2">
    <source>
        <dbReference type="ARBA" id="ARBA00022786"/>
    </source>
</evidence>
<dbReference type="PANTHER" id="PTHR23315">
    <property type="entry name" value="U BOX DOMAIN-CONTAINING"/>
    <property type="match status" value="1"/>
</dbReference>
<keyword evidence="1" id="KW-0677">Repeat</keyword>
<keyword evidence="2" id="KW-0833">Ubl conjugation pathway</keyword>
<protein>
    <recommendedName>
        <fullName evidence="4">U-box domain-containing protein</fullName>
    </recommendedName>
</protein>
<dbReference type="InterPro" id="IPR000225">
    <property type="entry name" value="Armadillo"/>
</dbReference>
<accession>A0A9D4AA90</accession>
<evidence type="ECO:0000259" key="4">
    <source>
        <dbReference type="Pfam" id="PF25598"/>
    </source>
</evidence>